<accession>A0A6B0VS65</accession>
<evidence type="ECO:0000313" key="5">
    <source>
        <dbReference type="Proteomes" id="UP000434101"/>
    </source>
</evidence>
<dbReference type="PROSITE" id="PS50983">
    <property type="entry name" value="FE_B12_PBP"/>
    <property type="match status" value="1"/>
</dbReference>
<dbReference type="OrthoDB" id="214567at2157"/>
<dbReference type="Pfam" id="PF01497">
    <property type="entry name" value="Peripla_BP_2"/>
    <property type="match status" value="1"/>
</dbReference>
<feature type="compositionally biased region" description="Acidic residues" evidence="2">
    <location>
        <begin position="324"/>
        <end position="354"/>
    </location>
</feature>
<keyword evidence="1" id="KW-0732">Signal</keyword>
<dbReference type="PANTHER" id="PTHR30535">
    <property type="entry name" value="VITAMIN B12-BINDING PROTEIN"/>
    <property type="match status" value="1"/>
</dbReference>
<dbReference type="PANTHER" id="PTHR30535:SF34">
    <property type="entry name" value="MOLYBDATE-BINDING PROTEIN MOLA"/>
    <property type="match status" value="1"/>
</dbReference>
<dbReference type="Pfam" id="PF18204">
    <property type="entry name" value="PGF-CTERM"/>
    <property type="match status" value="1"/>
</dbReference>
<dbReference type="EMBL" id="WUYX01000070">
    <property type="protein sequence ID" value="MXV64388.1"/>
    <property type="molecule type" value="Genomic_DNA"/>
</dbReference>
<feature type="region of interest" description="Disordered" evidence="2">
    <location>
        <begin position="323"/>
        <end position="358"/>
    </location>
</feature>
<dbReference type="InterPro" id="IPR026469">
    <property type="entry name" value="Peripla_PGF_1"/>
</dbReference>
<dbReference type="NCBIfam" id="NF038402">
    <property type="entry name" value="TroA_like"/>
    <property type="match status" value="1"/>
</dbReference>
<feature type="domain" description="Fe/B12 periplasmic-binding" evidence="3">
    <location>
        <begin position="70"/>
        <end position="321"/>
    </location>
</feature>
<dbReference type="SUPFAM" id="SSF53807">
    <property type="entry name" value="Helical backbone' metal receptor"/>
    <property type="match status" value="1"/>
</dbReference>
<evidence type="ECO:0000256" key="1">
    <source>
        <dbReference type="ARBA" id="ARBA00022729"/>
    </source>
</evidence>
<dbReference type="RefSeq" id="WP_160067740.1">
    <property type="nucleotide sequence ID" value="NZ_WUYX01000070.1"/>
</dbReference>
<dbReference type="Gene3D" id="3.40.50.1980">
    <property type="entry name" value="Nitrogenase molybdenum iron protein domain"/>
    <property type="match status" value="2"/>
</dbReference>
<dbReference type="GO" id="GO:0071281">
    <property type="term" value="P:cellular response to iron ion"/>
    <property type="evidence" value="ECO:0007669"/>
    <property type="project" value="TreeGrafter"/>
</dbReference>
<evidence type="ECO:0000256" key="2">
    <source>
        <dbReference type="SAM" id="MobiDB-lite"/>
    </source>
</evidence>
<dbReference type="NCBIfam" id="TIGR04126">
    <property type="entry name" value="PGF_CTERM"/>
    <property type="match status" value="1"/>
</dbReference>
<dbReference type="InterPro" id="IPR050902">
    <property type="entry name" value="ABC_Transporter_SBP"/>
</dbReference>
<dbReference type="NCBIfam" id="TIGR04281">
    <property type="entry name" value="peripla_PGF_1"/>
    <property type="match status" value="1"/>
</dbReference>
<keyword evidence="5" id="KW-1185">Reference proteome</keyword>
<gene>
    <name evidence="4" type="ORF">GS429_20420</name>
</gene>
<name>A0A6B0VS65_9EURY</name>
<proteinExistence type="predicted"/>
<sequence>MRQKFVVLITALLTLSLFAPAVAGAGAGAGTGVGLDASAAAQSDEMDCEYPLEVTDATGETITLDEPPESVVALQPSDAQTVFEIGAEDRLTGMPDNPATADLEMGDREAITDGYEIIHERVIDLEPDVVLAANATFDDDIDTLRQAGLDVYHFDEAESVDDVRDNVFQTGELTDECDGAEETVDWMDERLETVETALEDADRPLAYYAMGDDGTTAGTETFIHEVLTTAGVENIGERAGISGYEQLSEETLVEEDPDWIIHSDDAEPEVLMPDIAESTSAYQDGNVIAVDANQLNQPAPQVVYAVVDIVEAVHPDAYEAAVEGLEDTESDDSATDENGDDASDTDADEDDDAAETIPGFGIPVAVAALLGTAFLARRR</sequence>
<dbReference type="InterPro" id="IPR026371">
    <property type="entry name" value="PGF_CTERM"/>
</dbReference>
<dbReference type="Proteomes" id="UP000434101">
    <property type="component" value="Unassembled WGS sequence"/>
</dbReference>
<evidence type="ECO:0000313" key="4">
    <source>
        <dbReference type="EMBL" id="MXV64388.1"/>
    </source>
</evidence>
<comment type="caution">
    <text evidence="4">The sequence shown here is derived from an EMBL/GenBank/DDBJ whole genome shotgun (WGS) entry which is preliminary data.</text>
</comment>
<dbReference type="InterPro" id="IPR054828">
    <property type="entry name" value="Vit_B12_bind_prot"/>
</dbReference>
<organism evidence="4 5">
    <name type="scientific">Natronorubrum halalkaliphilum</name>
    <dbReference type="NCBI Taxonomy" id="2691917"/>
    <lineage>
        <taxon>Archaea</taxon>
        <taxon>Methanobacteriati</taxon>
        <taxon>Methanobacteriota</taxon>
        <taxon>Stenosarchaea group</taxon>
        <taxon>Halobacteria</taxon>
        <taxon>Halobacteriales</taxon>
        <taxon>Natrialbaceae</taxon>
        <taxon>Natronorubrum</taxon>
    </lineage>
</organism>
<dbReference type="InterPro" id="IPR002491">
    <property type="entry name" value="ABC_transptr_periplasmic_BD"/>
</dbReference>
<evidence type="ECO:0000259" key="3">
    <source>
        <dbReference type="PROSITE" id="PS50983"/>
    </source>
</evidence>
<reference evidence="4 5" key="1">
    <citation type="submission" date="2020-01" db="EMBL/GenBank/DDBJ databases">
        <title>Natronorubrum sp. JWXQ-INN 674 isolated from Inner Mongolia Autonomous Region of China.</title>
        <authorList>
            <person name="Xue Q."/>
        </authorList>
    </citation>
    <scope>NUCLEOTIDE SEQUENCE [LARGE SCALE GENOMIC DNA]</scope>
    <source>
        <strain evidence="4 5">JWXQ-INN-674</strain>
    </source>
</reference>
<dbReference type="GO" id="GO:0005886">
    <property type="term" value="C:plasma membrane"/>
    <property type="evidence" value="ECO:0007669"/>
    <property type="project" value="UniProtKB-SubCell"/>
</dbReference>
<dbReference type="AlphaFoldDB" id="A0A6B0VS65"/>
<protein>
    <submittedName>
        <fullName evidence="4">ABC transporter substrate-binding protein</fullName>
    </submittedName>
</protein>
<dbReference type="GO" id="GO:0030115">
    <property type="term" value="C:S-layer"/>
    <property type="evidence" value="ECO:0007669"/>
    <property type="project" value="UniProtKB-SubCell"/>
</dbReference>